<dbReference type="EMBL" id="NOKA02000138">
    <property type="protein sequence ID" value="RDY26684.1"/>
    <property type="molecule type" value="Genomic_DNA"/>
</dbReference>
<dbReference type="EMBL" id="QICS01000005">
    <property type="protein sequence ID" value="PXV90316.1"/>
    <property type="molecule type" value="Genomic_DNA"/>
</dbReference>
<protein>
    <submittedName>
        <fullName evidence="2">Glycosyl transferase family 2</fullName>
    </submittedName>
    <submittedName>
        <fullName evidence="3">Glycosyltransferase</fullName>
    </submittedName>
</protein>
<dbReference type="InterPro" id="IPR011990">
    <property type="entry name" value="TPR-like_helical_dom_sf"/>
</dbReference>
<organism evidence="3 4">
    <name type="scientific">Lachnotalea glycerini</name>
    <dbReference type="NCBI Taxonomy" id="1763509"/>
    <lineage>
        <taxon>Bacteria</taxon>
        <taxon>Bacillati</taxon>
        <taxon>Bacillota</taxon>
        <taxon>Clostridia</taxon>
        <taxon>Lachnospirales</taxon>
        <taxon>Lachnospiraceae</taxon>
        <taxon>Lachnotalea</taxon>
    </lineage>
</organism>
<dbReference type="SUPFAM" id="SSF48452">
    <property type="entry name" value="TPR-like"/>
    <property type="match status" value="1"/>
</dbReference>
<reference evidence="2 5" key="2">
    <citation type="submission" date="2018-05" db="EMBL/GenBank/DDBJ databases">
        <title>Genomic Encyclopedia of Type Strains, Phase IV (KMG-IV): sequencing the most valuable type-strain genomes for metagenomic binning, comparative biology and taxonomic classification.</title>
        <authorList>
            <person name="Goeker M."/>
        </authorList>
    </citation>
    <scope>NUCLEOTIDE SEQUENCE [LARGE SCALE GENOMIC DNA]</scope>
    <source>
        <strain evidence="2 5">DSM 28816</strain>
    </source>
</reference>
<keyword evidence="3" id="KW-0808">Transferase</keyword>
<name>A0A255IDB4_9FIRM</name>
<evidence type="ECO:0000259" key="1">
    <source>
        <dbReference type="Pfam" id="PF00535"/>
    </source>
</evidence>
<reference evidence="3" key="3">
    <citation type="submission" date="2018-07" db="EMBL/GenBank/DDBJ databases">
        <authorList>
            <person name="Quirk P.G."/>
            <person name="Krulwich T.A."/>
        </authorList>
    </citation>
    <scope>NUCLEOTIDE SEQUENCE</scope>
    <source>
        <strain evidence="3">CCRI-19302</strain>
    </source>
</reference>
<evidence type="ECO:0000313" key="3">
    <source>
        <dbReference type="EMBL" id="RDY26684.1"/>
    </source>
</evidence>
<dbReference type="Pfam" id="PF00535">
    <property type="entry name" value="Glycos_transf_2"/>
    <property type="match status" value="1"/>
</dbReference>
<gene>
    <name evidence="2" type="ORF">C8E03_105226</name>
    <name evidence="3" type="ORF">CG710_021535</name>
</gene>
<proteinExistence type="predicted"/>
<evidence type="ECO:0000313" key="2">
    <source>
        <dbReference type="EMBL" id="PXV90316.1"/>
    </source>
</evidence>
<dbReference type="SUPFAM" id="SSF53448">
    <property type="entry name" value="Nucleotide-diphospho-sugar transferases"/>
    <property type="match status" value="1"/>
</dbReference>
<dbReference type="InterPro" id="IPR001173">
    <property type="entry name" value="Glyco_trans_2-like"/>
</dbReference>
<dbReference type="Gene3D" id="3.90.550.10">
    <property type="entry name" value="Spore Coat Polysaccharide Biosynthesis Protein SpsA, Chain A"/>
    <property type="match status" value="1"/>
</dbReference>
<reference evidence="3 4" key="1">
    <citation type="journal article" date="2017" name="Genome Announc.">
        <title>Draft Genome Sequence of a Sporulating and Motile Strain of Lachnotalea glycerini Isolated from Water in Quebec City, Canada.</title>
        <authorList>
            <person name="Maheux A.F."/>
            <person name="Boudreau D.K."/>
            <person name="Berube E."/>
            <person name="Boissinot M."/>
            <person name="Raymond F."/>
            <person name="Brodeur S."/>
            <person name="Corbeil J."/>
            <person name="Isabel S."/>
            <person name="Omar R.F."/>
            <person name="Bergeron M.G."/>
        </authorList>
    </citation>
    <scope>NUCLEOTIDE SEQUENCE [LARGE SCALE GENOMIC DNA]</scope>
    <source>
        <strain evidence="3 4">CCRI-19302</strain>
    </source>
</reference>
<keyword evidence="4" id="KW-1185">Reference proteome</keyword>
<dbReference type="Proteomes" id="UP000247523">
    <property type="component" value="Unassembled WGS sequence"/>
</dbReference>
<dbReference type="OrthoDB" id="9772751at2"/>
<evidence type="ECO:0000313" key="5">
    <source>
        <dbReference type="Proteomes" id="UP000247523"/>
    </source>
</evidence>
<dbReference type="Proteomes" id="UP000216411">
    <property type="component" value="Unassembled WGS sequence"/>
</dbReference>
<dbReference type="AlphaFoldDB" id="A0A255IDB4"/>
<evidence type="ECO:0000313" key="4">
    <source>
        <dbReference type="Proteomes" id="UP000216411"/>
    </source>
</evidence>
<dbReference type="GO" id="GO:0016740">
    <property type="term" value="F:transferase activity"/>
    <property type="evidence" value="ECO:0007669"/>
    <property type="project" value="UniProtKB-KW"/>
</dbReference>
<dbReference type="Gene3D" id="1.25.40.10">
    <property type="entry name" value="Tetratricopeptide repeat domain"/>
    <property type="match status" value="1"/>
</dbReference>
<dbReference type="RefSeq" id="WP_094377846.1">
    <property type="nucleotide sequence ID" value="NZ_NOKA02000138.1"/>
</dbReference>
<comment type="caution">
    <text evidence="3">The sequence shown here is derived from an EMBL/GenBank/DDBJ whole genome shotgun (WGS) entry which is preliminary data.</text>
</comment>
<feature type="domain" description="Glycosyltransferase 2-like" evidence="1">
    <location>
        <begin position="13"/>
        <end position="124"/>
    </location>
</feature>
<sequence>MKNPLIGVYGIYKNEQGFMKRFLESVQTADEIVLCDTGTTDDTNDMIQNFIKNNPNVKIKMIPICISPWRFDDARNAALSLVSPEIDICISLNIDEYLMEHWREHLIRQWEEGITSYYHKYKTFWPDGSISEQLYKRIHIRDGYTWKLPIHEMLEYKSTENTKTLQDFCIYYTPIEKIVKPSDISLLEQSVMERKDIWMSWSFLADGYLKAGRYEAASKAIDTALEIKNCDKAFLYKQKYNIDKFQNKMETALFYLNTAIFYMPKRRELYVEKAKFLSEIGRNMEAYTTILEAANKNEKIIDYHYNPFAWEDTFDRFKENIYSLAKKEGLEL</sequence>
<dbReference type="InterPro" id="IPR029044">
    <property type="entry name" value="Nucleotide-diphossugar_trans"/>
</dbReference>
<accession>A0A255IDB4</accession>